<gene>
    <name evidence="1" type="ORF">AVEN_60322_1</name>
</gene>
<evidence type="ECO:0000313" key="2">
    <source>
        <dbReference type="Proteomes" id="UP000499080"/>
    </source>
</evidence>
<reference evidence="1 2" key="1">
    <citation type="journal article" date="2019" name="Sci. Rep.">
        <title>Orb-weaving spider Araneus ventricosus genome elucidates the spidroin gene catalogue.</title>
        <authorList>
            <person name="Kono N."/>
            <person name="Nakamura H."/>
            <person name="Ohtoshi R."/>
            <person name="Moran D.A.P."/>
            <person name="Shinohara A."/>
            <person name="Yoshida Y."/>
            <person name="Fujiwara M."/>
            <person name="Mori M."/>
            <person name="Tomita M."/>
            <person name="Arakawa K."/>
        </authorList>
    </citation>
    <scope>NUCLEOTIDE SEQUENCE [LARGE SCALE GENOMIC DNA]</scope>
</reference>
<name>A0A4Y2S0T9_ARAVE</name>
<evidence type="ECO:0000313" key="1">
    <source>
        <dbReference type="EMBL" id="GBN80875.1"/>
    </source>
</evidence>
<accession>A0A4Y2S0T9</accession>
<dbReference type="EMBL" id="BGPR01019067">
    <property type="protein sequence ID" value="GBN80875.1"/>
    <property type="molecule type" value="Genomic_DNA"/>
</dbReference>
<keyword evidence="2" id="KW-1185">Reference proteome</keyword>
<organism evidence="1 2">
    <name type="scientific">Araneus ventricosus</name>
    <name type="common">Orbweaver spider</name>
    <name type="synonym">Epeira ventricosa</name>
    <dbReference type="NCBI Taxonomy" id="182803"/>
    <lineage>
        <taxon>Eukaryota</taxon>
        <taxon>Metazoa</taxon>
        <taxon>Ecdysozoa</taxon>
        <taxon>Arthropoda</taxon>
        <taxon>Chelicerata</taxon>
        <taxon>Arachnida</taxon>
        <taxon>Araneae</taxon>
        <taxon>Araneomorphae</taxon>
        <taxon>Entelegynae</taxon>
        <taxon>Araneoidea</taxon>
        <taxon>Araneidae</taxon>
        <taxon>Araneus</taxon>
    </lineage>
</organism>
<comment type="caution">
    <text evidence="1">The sequence shown here is derived from an EMBL/GenBank/DDBJ whole genome shotgun (WGS) entry which is preliminary data.</text>
</comment>
<proteinExistence type="predicted"/>
<protein>
    <submittedName>
        <fullName evidence="1">Uncharacterized protein</fullName>
    </submittedName>
</protein>
<sequence length="96" mass="10732">MKQQASSSLAFLERFLYIGPFFAFVNEAGKSLGYAFVTISRRMIEDIKCNKEPLLIGTVPALKRLDGHRISPCVCKTRNVKGSKSQKIPHSLETSE</sequence>
<dbReference type="Proteomes" id="UP000499080">
    <property type="component" value="Unassembled WGS sequence"/>
</dbReference>
<dbReference type="AlphaFoldDB" id="A0A4Y2S0T9"/>